<feature type="region of interest" description="Disordered" evidence="1">
    <location>
        <begin position="1"/>
        <end position="102"/>
    </location>
</feature>
<sequence>MYQMQSQPVPNQPQQMHHMSVQSQNNYGGPPPNMSFQNQMSMQGMDQSVQMSGPTGHPPPVYQHPQPPQNPMMMRAQMQSQQQMVGQQPAQQFMPQRSQYQTMQAAPNVTMGQMGSMDNRPNSFNQNTNMQSMGNTGGPHMNQWQTSGQRPQQVVSQLQR</sequence>
<dbReference type="EMBL" id="OC973990">
    <property type="protein sequence ID" value="CAD7668523.1"/>
    <property type="molecule type" value="Genomic_DNA"/>
</dbReference>
<dbReference type="EMBL" id="CAJPVJ010059165">
    <property type="protein sequence ID" value="CAG2183972.1"/>
    <property type="molecule type" value="Genomic_DNA"/>
</dbReference>
<accession>A0A7R9MUR5</accession>
<organism evidence="2">
    <name type="scientific">Oppiella nova</name>
    <dbReference type="NCBI Taxonomy" id="334625"/>
    <lineage>
        <taxon>Eukaryota</taxon>
        <taxon>Metazoa</taxon>
        <taxon>Ecdysozoa</taxon>
        <taxon>Arthropoda</taxon>
        <taxon>Chelicerata</taxon>
        <taxon>Arachnida</taxon>
        <taxon>Acari</taxon>
        <taxon>Acariformes</taxon>
        <taxon>Sarcoptiformes</taxon>
        <taxon>Oribatida</taxon>
        <taxon>Brachypylina</taxon>
        <taxon>Oppioidea</taxon>
        <taxon>Oppiidae</taxon>
        <taxon>Oppiella</taxon>
    </lineage>
</organism>
<feature type="non-terminal residue" evidence="2">
    <location>
        <position position="160"/>
    </location>
</feature>
<feature type="compositionally biased region" description="Polar residues" evidence="1">
    <location>
        <begin position="142"/>
        <end position="160"/>
    </location>
</feature>
<dbReference type="Proteomes" id="UP000728032">
    <property type="component" value="Unassembled WGS sequence"/>
</dbReference>
<feature type="compositionally biased region" description="Pro residues" evidence="1">
    <location>
        <begin position="56"/>
        <end position="70"/>
    </location>
</feature>
<name>A0A7R9MUR5_9ACAR</name>
<keyword evidence="3" id="KW-1185">Reference proteome</keyword>
<evidence type="ECO:0000313" key="3">
    <source>
        <dbReference type="Proteomes" id="UP000728032"/>
    </source>
</evidence>
<feature type="region of interest" description="Disordered" evidence="1">
    <location>
        <begin position="116"/>
        <end position="160"/>
    </location>
</feature>
<evidence type="ECO:0000256" key="1">
    <source>
        <dbReference type="SAM" id="MobiDB-lite"/>
    </source>
</evidence>
<feature type="compositionally biased region" description="Polar residues" evidence="1">
    <location>
        <begin position="119"/>
        <end position="134"/>
    </location>
</feature>
<dbReference type="AlphaFoldDB" id="A0A7R9MUR5"/>
<reference evidence="2" key="1">
    <citation type="submission" date="2020-11" db="EMBL/GenBank/DDBJ databases">
        <authorList>
            <person name="Tran Van P."/>
        </authorList>
    </citation>
    <scope>NUCLEOTIDE SEQUENCE</scope>
</reference>
<feature type="compositionally biased region" description="Low complexity" evidence="1">
    <location>
        <begin position="71"/>
        <end position="94"/>
    </location>
</feature>
<gene>
    <name evidence="2" type="ORF">ONB1V03_LOCUS23392</name>
</gene>
<proteinExistence type="predicted"/>
<feature type="compositionally biased region" description="Polar residues" evidence="1">
    <location>
        <begin position="1"/>
        <end position="27"/>
    </location>
</feature>
<evidence type="ECO:0000313" key="2">
    <source>
        <dbReference type="EMBL" id="CAD7668523.1"/>
    </source>
</evidence>
<protein>
    <submittedName>
        <fullName evidence="2">Uncharacterized protein</fullName>
    </submittedName>
</protein>
<feature type="compositionally biased region" description="Polar residues" evidence="1">
    <location>
        <begin position="34"/>
        <end position="53"/>
    </location>
</feature>